<dbReference type="PROSITE" id="PS50943">
    <property type="entry name" value="HTH_CROC1"/>
    <property type="match status" value="1"/>
</dbReference>
<dbReference type="GO" id="GO:0003677">
    <property type="term" value="F:DNA binding"/>
    <property type="evidence" value="ECO:0007669"/>
    <property type="project" value="InterPro"/>
</dbReference>
<evidence type="ECO:0000313" key="3">
    <source>
        <dbReference type="Proteomes" id="UP001156601"/>
    </source>
</evidence>
<dbReference type="InterPro" id="IPR001387">
    <property type="entry name" value="Cro/C1-type_HTH"/>
</dbReference>
<keyword evidence="3" id="KW-1185">Reference proteome</keyword>
<dbReference type="EMBL" id="BSOT01000005">
    <property type="protein sequence ID" value="GLR70207.1"/>
    <property type="molecule type" value="Genomic_DNA"/>
</dbReference>
<feature type="domain" description="HTH cro/C1-type" evidence="1">
    <location>
        <begin position="11"/>
        <end position="65"/>
    </location>
</feature>
<dbReference type="RefSeq" id="WP_284216513.1">
    <property type="nucleotide sequence ID" value="NZ_BSOT01000005.1"/>
</dbReference>
<dbReference type="Gene3D" id="1.10.260.40">
    <property type="entry name" value="lambda repressor-like DNA-binding domains"/>
    <property type="match status" value="1"/>
</dbReference>
<dbReference type="Proteomes" id="UP001156601">
    <property type="component" value="Unassembled WGS sequence"/>
</dbReference>
<gene>
    <name evidence="2" type="ORF">GCM10007852_11150</name>
</gene>
<dbReference type="SMART" id="SM00530">
    <property type="entry name" value="HTH_XRE"/>
    <property type="match status" value="1"/>
</dbReference>
<evidence type="ECO:0000313" key="2">
    <source>
        <dbReference type="EMBL" id="GLR70207.1"/>
    </source>
</evidence>
<protein>
    <submittedName>
        <fullName evidence="2">Transcriptional regulator</fullName>
    </submittedName>
</protein>
<reference evidence="2" key="1">
    <citation type="journal article" date="2014" name="Int. J. Syst. Evol. Microbiol.">
        <title>Complete genome sequence of Corynebacterium casei LMG S-19264T (=DSM 44701T), isolated from a smear-ripened cheese.</title>
        <authorList>
            <consortium name="US DOE Joint Genome Institute (JGI-PGF)"/>
            <person name="Walter F."/>
            <person name="Albersmeier A."/>
            <person name="Kalinowski J."/>
            <person name="Ruckert C."/>
        </authorList>
    </citation>
    <scope>NUCLEOTIDE SEQUENCE</scope>
    <source>
        <strain evidence="2">NBRC 110023</strain>
    </source>
</reference>
<dbReference type="PANTHER" id="PTHR35010:SF4">
    <property type="entry name" value="BLL5781 PROTEIN"/>
    <property type="match status" value="1"/>
</dbReference>
<sequence length="255" mass="28375">MTQLTLLGDQLRSHRKRLGMSQLALASVADSTSRYISFIETGRSRPGKAVLLKIAKALTLTLRDTNALLLSAGLPSIYVEPALDDEQMAPVKRLVKQVLEKHEPFPAWVIAPGLNFIDSNAAAEKIFPGIVNQAPEHMIHIWCSRETHLTEETRVETVFQLLDGLRSEAFHYPHPRLPGLISIAEQYAKGLSRPNDVNVDSPVLCPKLLIGDKEVNTLSTVMRFDKGTNITMAEIRIELVFPADDESEAVFRNMP</sequence>
<dbReference type="PANTHER" id="PTHR35010">
    <property type="entry name" value="BLL4672 PROTEIN-RELATED"/>
    <property type="match status" value="1"/>
</dbReference>
<name>A0AA37SW74_9ALTE</name>
<dbReference type="Pfam" id="PF17765">
    <property type="entry name" value="MLTR_LBD"/>
    <property type="match status" value="1"/>
</dbReference>
<organism evidence="2 3">
    <name type="scientific">Agaribacter marinus</name>
    <dbReference type="NCBI Taxonomy" id="1431249"/>
    <lineage>
        <taxon>Bacteria</taxon>
        <taxon>Pseudomonadati</taxon>
        <taxon>Pseudomonadota</taxon>
        <taxon>Gammaproteobacteria</taxon>
        <taxon>Alteromonadales</taxon>
        <taxon>Alteromonadaceae</taxon>
        <taxon>Agaribacter</taxon>
    </lineage>
</organism>
<dbReference type="SUPFAM" id="SSF47413">
    <property type="entry name" value="lambda repressor-like DNA-binding domains"/>
    <property type="match status" value="1"/>
</dbReference>
<dbReference type="CDD" id="cd00093">
    <property type="entry name" value="HTH_XRE"/>
    <property type="match status" value="1"/>
</dbReference>
<dbReference type="AlphaFoldDB" id="A0AA37SW74"/>
<dbReference type="Pfam" id="PF01381">
    <property type="entry name" value="HTH_3"/>
    <property type="match status" value="1"/>
</dbReference>
<accession>A0AA37SW74</accession>
<comment type="caution">
    <text evidence="2">The sequence shown here is derived from an EMBL/GenBank/DDBJ whole genome shotgun (WGS) entry which is preliminary data.</text>
</comment>
<proteinExistence type="predicted"/>
<reference evidence="2" key="2">
    <citation type="submission" date="2023-01" db="EMBL/GenBank/DDBJ databases">
        <title>Draft genome sequence of Agaribacter marinus strain NBRC 110023.</title>
        <authorList>
            <person name="Sun Q."/>
            <person name="Mori K."/>
        </authorList>
    </citation>
    <scope>NUCLEOTIDE SEQUENCE</scope>
    <source>
        <strain evidence="2">NBRC 110023</strain>
    </source>
</reference>
<dbReference type="InterPro" id="IPR041413">
    <property type="entry name" value="MLTR_LBD"/>
</dbReference>
<dbReference type="InterPro" id="IPR010982">
    <property type="entry name" value="Lambda_DNA-bd_dom_sf"/>
</dbReference>
<evidence type="ECO:0000259" key="1">
    <source>
        <dbReference type="PROSITE" id="PS50943"/>
    </source>
</evidence>